<evidence type="ECO:0000313" key="1">
    <source>
        <dbReference type="EMBL" id="KJE94444.1"/>
    </source>
</evidence>
<dbReference type="SUPFAM" id="SSF52047">
    <property type="entry name" value="RNI-like"/>
    <property type="match status" value="1"/>
</dbReference>
<dbReference type="InterPro" id="IPR032675">
    <property type="entry name" value="LRR_dom_sf"/>
</dbReference>
<dbReference type="OrthoDB" id="120976at2759"/>
<reference evidence="2" key="1">
    <citation type="submission" date="2011-02" db="EMBL/GenBank/DDBJ databases">
        <title>The Genome Sequence of Capsaspora owczarzaki ATCC 30864.</title>
        <authorList>
            <person name="Russ C."/>
            <person name="Cuomo C."/>
            <person name="Burger G."/>
            <person name="Gray M.W."/>
            <person name="Holland P.W.H."/>
            <person name="King N."/>
            <person name="Lang F.B.F."/>
            <person name="Roger A.J."/>
            <person name="Ruiz-Trillo I."/>
            <person name="Young S.K."/>
            <person name="Zeng Q."/>
            <person name="Gargeya S."/>
            <person name="Alvarado L."/>
            <person name="Berlin A."/>
            <person name="Chapman S.B."/>
            <person name="Chen Z."/>
            <person name="Freedman E."/>
            <person name="Gellesch M."/>
            <person name="Goldberg J."/>
            <person name="Griggs A."/>
            <person name="Gujja S."/>
            <person name="Heilman E."/>
            <person name="Heiman D."/>
            <person name="Howarth C."/>
            <person name="Mehta T."/>
            <person name="Neiman D."/>
            <person name="Pearson M."/>
            <person name="Roberts A."/>
            <person name="Saif S."/>
            <person name="Shea T."/>
            <person name="Shenoy N."/>
            <person name="Sisk P."/>
            <person name="Stolte C."/>
            <person name="Sykes S."/>
            <person name="White J."/>
            <person name="Yandava C."/>
            <person name="Haas B."/>
            <person name="Nusbaum C."/>
            <person name="Birren B."/>
        </authorList>
    </citation>
    <scope>NUCLEOTIDE SEQUENCE</scope>
    <source>
        <strain evidence="2">ATCC 30864</strain>
    </source>
</reference>
<protein>
    <recommendedName>
        <fullName evidence="3">NOD3 protein</fullName>
    </recommendedName>
</protein>
<organism evidence="1 2">
    <name type="scientific">Capsaspora owczarzaki (strain ATCC 30864)</name>
    <dbReference type="NCBI Taxonomy" id="595528"/>
    <lineage>
        <taxon>Eukaryota</taxon>
        <taxon>Filasterea</taxon>
        <taxon>Capsaspora</taxon>
    </lineage>
</organism>
<evidence type="ECO:0000313" key="2">
    <source>
        <dbReference type="Proteomes" id="UP000008743"/>
    </source>
</evidence>
<keyword evidence="2" id="KW-1185">Reference proteome</keyword>
<dbReference type="eggNOG" id="KOG4308">
    <property type="taxonomic scope" value="Eukaryota"/>
</dbReference>
<dbReference type="PANTHER" id="PTHR24114">
    <property type="entry name" value="LEUCINE RICH REPEAT FAMILY PROTEIN"/>
    <property type="match status" value="1"/>
</dbReference>
<dbReference type="Proteomes" id="UP000008743">
    <property type="component" value="Unassembled WGS sequence"/>
</dbReference>
<dbReference type="SMART" id="SM00368">
    <property type="entry name" value="LRR_RI"/>
    <property type="match status" value="8"/>
</dbReference>
<proteinExistence type="predicted"/>
<dbReference type="AlphaFoldDB" id="A0A0D2X3K0"/>
<dbReference type="InterPro" id="IPR052394">
    <property type="entry name" value="LRR-containing"/>
</dbReference>
<dbReference type="PhylomeDB" id="A0A0D2X3K0"/>
<sequence>MEERLPEEEIGDAGAKAIAEALKVNATVTTLDLGKNQIGDAGARTIAETLKVNTTLTQLFLYRNQIREGGMNAIAEALKVNTSVTALGLGINQIGDAGAQAIAETLKVNTTVTRLYLDQNQIGEAGAQAIAETLKVNKTLSELYLGDNRISDAGATPIAEALKVNTTLTALDLGKNQIGNLGMMAIAEALKVNTSLTEHNLNVNQIGDEGAKAIAEALKVNTSVKKLNLAFNCIGKVAAQAIQDARPLTELKLNYQINPLAFALRPRLATAEDLQIVFRMLTSGLELENQSASLPALPAEIADLIMDEAYYWQGVERVNWIEGTADGVLKVTVPQSINGNSIRVKVIQVLWDKSTEGKSKQNCVFYLTIRDEQGVVRYECAATPSFVDSTIRLATIWPASHPVIRQMREGWEVQVQPSEPPGDDVLEYLYVGYV</sequence>
<dbReference type="PANTHER" id="PTHR24114:SF2">
    <property type="entry name" value="F-BOX DOMAIN-CONTAINING PROTEIN-RELATED"/>
    <property type="match status" value="1"/>
</dbReference>
<evidence type="ECO:0008006" key="3">
    <source>
        <dbReference type="Google" id="ProtNLM"/>
    </source>
</evidence>
<dbReference type="InParanoid" id="A0A0D2X3K0"/>
<dbReference type="Gene3D" id="3.80.10.10">
    <property type="entry name" value="Ribonuclease Inhibitor"/>
    <property type="match status" value="3"/>
</dbReference>
<dbReference type="EMBL" id="KE346367">
    <property type="protein sequence ID" value="KJE94444.1"/>
    <property type="molecule type" value="Genomic_DNA"/>
</dbReference>
<gene>
    <name evidence="1" type="ORF">CAOG_005085</name>
</gene>
<accession>A0A0D2X3K0</accession>
<dbReference type="Pfam" id="PF13516">
    <property type="entry name" value="LRR_6"/>
    <property type="match status" value="7"/>
</dbReference>
<name>A0A0D2X3K0_CAPO3</name>
<dbReference type="InterPro" id="IPR001611">
    <property type="entry name" value="Leu-rich_rpt"/>
</dbReference>